<keyword evidence="4 6" id="KW-1133">Transmembrane helix</keyword>
<comment type="similarity">
    <text evidence="2 6">Belongs to the nematode receptor-like protein srg family.</text>
</comment>
<feature type="transmembrane region" description="Helical" evidence="6">
    <location>
        <begin position="20"/>
        <end position="40"/>
    </location>
</feature>
<evidence type="ECO:0000256" key="4">
    <source>
        <dbReference type="ARBA" id="ARBA00022989"/>
    </source>
</evidence>
<dbReference type="GO" id="GO:0004888">
    <property type="term" value="F:transmembrane signaling receptor activity"/>
    <property type="evidence" value="ECO:0007669"/>
    <property type="project" value="InterPro"/>
</dbReference>
<comment type="caution">
    <text evidence="6">Lacks conserved residue(s) required for the propagation of feature annotation.</text>
</comment>
<keyword evidence="8" id="KW-1185">Reference proteome</keyword>
<comment type="subcellular location">
    <subcellularLocation>
        <location evidence="1">Membrane</location>
        <topology evidence="1">Multi-pass membrane protein</topology>
    </subcellularLocation>
</comment>
<dbReference type="GO" id="GO:0007606">
    <property type="term" value="P:sensory perception of chemical stimulus"/>
    <property type="evidence" value="ECO:0007669"/>
    <property type="project" value="UniProtKB-UniRule"/>
</dbReference>
<dbReference type="PANTHER" id="PTHR31552:SF8">
    <property type="entry name" value="SERPENTINE RECEPTOR CLASS GAMMA"/>
    <property type="match status" value="1"/>
</dbReference>
<dbReference type="AlphaFoldDB" id="A0AAV5TQ86"/>
<evidence type="ECO:0000256" key="6">
    <source>
        <dbReference type="RuleBase" id="RU280813"/>
    </source>
</evidence>
<dbReference type="GO" id="GO:0016020">
    <property type="term" value="C:membrane"/>
    <property type="evidence" value="ECO:0007669"/>
    <property type="project" value="UniProtKB-SubCell"/>
</dbReference>
<evidence type="ECO:0000256" key="3">
    <source>
        <dbReference type="ARBA" id="ARBA00022692"/>
    </source>
</evidence>
<evidence type="ECO:0000313" key="7">
    <source>
        <dbReference type="EMBL" id="GMS96613.1"/>
    </source>
</evidence>
<dbReference type="Pfam" id="PF02118">
    <property type="entry name" value="Srg"/>
    <property type="match status" value="1"/>
</dbReference>
<accession>A0AAV5TQ86</accession>
<evidence type="ECO:0000256" key="1">
    <source>
        <dbReference type="ARBA" id="ARBA00004141"/>
    </source>
</evidence>
<proteinExistence type="inferred from homology"/>
<dbReference type="EMBL" id="BTSX01000004">
    <property type="protein sequence ID" value="GMS96613.1"/>
    <property type="molecule type" value="Genomic_DNA"/>
</dbReference>
<protein>
    <recommendedName>
        <fullName evidence="6">Serpentine receptor class gamma</fullName>
    </recommendedName>
</protein>
<name>A0AAV5TQ86_9BILA</name>
<keyword evidence="5 6" id="KW-0472">Membrane</keyword>
<dbReference type="Proteomes" id="UP001432027">
    <property type="component" value="Unassembled WGS sequence"/>
</dbReference>
<evidence type="ECO:0000313" key="8">
    <source>
        <dbReference type="Proteomes" id="UP001432027"/>
    </source>
</evidence>
<gene>
    <name evidence="7" type="ORF">PENTCL1PPCAC_18788</name>
</gene>
<sequence length="156" mass="18046">MIIFLKRLTFFQPGTPFKGAFYMLFVASSVVDLVMVGCTIHEFRLVSFPLTNEIFENYDCQVCVRTRVTLAFICPFTQDLLNCFIALNRLTAIMQPTQADDLWKKLLPFSICFSYLLSIAIFTPAGARLFYNFPPYDSRYIPWVIVVSDYTLIIYV</sequence>
<evidence type="ECO:0000256" key="2">
    <source>
        <dbReference type="ARBA" id="ARBA00005692"/>
    </source>
</evidence>
<dbReference type="PANTHER" id="PTHR31552">
    <property type="entry name" value="SERPENTINE RECEPTOR CLASS GAMMA"/>
    <property type="match status" value="1"/>
</dbReference>
<reference evidence="7" key="1">
    <citation type="submission" date="2023-10" db="EMBL/GenBank/DDBJ databases">
        <title>Genome assembly of Pristionchus species.</title>
        <authorList>
            <person name="Yoshida K."/>
            <person name="Sommer R.J."/>
        </authorList>
    </citation>
    <scope>NUCLEOTIDE SEQUENCE</scope>
    <source>
        <strain evidence="7">RS0144</strain>
    </source>
</reference>
<comment type="caution">
    <text evidence="7">The sequence shown here is derived from an EMBL/GenBank/DDBJ whole genome shotgun (WGS) entry which is preliminary data.</text>
</comment>
<feature type="transmembrane region" description="Helical" evidence="6">
    <location>
        <begin position="106"/>
        <end position="127"/>
    </location>
</feature>
<organism evidence="7 8">
    <name type="scientific">Pristionchus entomophagus</name>
    <dbReference type="NCBI Taxonomy" id="358040"/>
    <lineage>
        <taxon>Eukaryota</taxon>
        <taxon>Metazoa</taxon>
        <taxon>Ecdysozoa</taxon>
        <taxon>Nematoda</taxon>
        <taxon>Chromadorea</taxon>
        <taxon>Rhabditida</taxon>
        <taxon>Rhabditina</taxon>
        <taxon>Diplogasteromorpha</taxon>
        <taxon>Diplogasteroidea</taxon>
        <taxon>Neodiplogasteridae</taxon>
        <taxon>Pristionchus</taxon>
    </lineage>
</organism>
<keyword evidence="3 6" id="KW-0812">Transmembrane</keyword>
<evidence type="ECO:0000256" key="5">
    <source>
        <dbReference type="ARBA" id="ARBA00023136"/>
    </source>
</evidence>
<dbReference type="InterPro" id="IPR000609">
    <property type="entry name" value="7TM_GPCR_serpentine_rcpt_Srg"/>
</dbReference>